<protein>
    <submittedName>
        <fullName evidence="3">Uncharacterized protein</fullName>
    </submittedName>
</protein>
<keyword evidence="2" id="KW-1133">Transmembrane helix</keyword>
<feature type="compositionally biased region" description="Polar residues" evidence="1">
    <location>
        <begin position="56"/>
        <end position="65"/>
    </location>
</feature>
<accession>A0ABV9Q4B6</accession>
<dbReference type="Proteomes" id="UP001596002">
    <property type="component" value="Unassembled WGS sequence"/>
</dbReference>
<evidence type="ECO:0000256" key="2">
    <source>
        <dbReference type="SAM" id="Phobius"/>
    </source>
</evidence>
<reference evidence="4" key="1">
    <citation type="journal article" date="2019" name="Int. J. Syst. Evol. Microbiol.">
        <title>The Global Catalogue of Microorganisms (GCM) 10K type strain sequencing project: providing services to taxonomists for standard genome sequencing and annotation.</title>
        <authorList>
            <consortium name="The Broad Institute Genomics Platform"/>
            <consortium name="The Broad Institute Genome Sequencing Center for Infectious Disease"/>
            <person name="Wu L."/>
            <person name="Ma J."/>
        </authorList>
    </citation>
    <scope>NUCLEOTIDE SEQUENCE [LARGE SCALE GENOMIC DNA]</scope>
    <source>
        <strain evidence="4">WYCCWR 12678</strain>
    </source>
</reference>
<keyword evidence="2" id="KW-0812">Transmembrane</keyword>
<sequence>MTMAVLSIRSEEEKNWVGRTWIVLSCVSVFAMMGTGYALQSQPIGEYTAGKEEMLGSQQQNNQPHTLELEHNSKSSEAVGRGVTSSPNVGSYGYLVEILEALKKGEPIPRQYLELLPESDRFKYKQPAE</sequence>
<evidence type="ECO:0000313" key="4">
    <source>
        <dbReference type="Proteomes" id="UP001596002"/>
    </source>
</evidence>
<evidence type="ECO:0000313" key="3">
    <source>
        <dbReference type="EMBL" id="MFC4768092.1"/>
    </source>
</evidence>
<keyword evidence="2" id="KW-0472">Membrane</keyword>
<feature type="transmembrane region" description="Helical" evidence="2">
    <location>
        <begin position="21"/>
        <end position="39"/>
    </location>
</feature>
<keyword evidence="4" id="KW-1185">Reference proteome</keyword>
<gene>
    <name evidence="3" type="ORF">ACFO8Q_12100</name>
</gene>
<name>A0ABV9Q4B6_9BACL</name>
<feature type="region of interest" description="Disordered" evidence="1">
    <location>
        <begin position="52"/>
        <end position="90"/>
    </location>
</feature>
<organism evidence="3 4">
    <name type="scientific">Effusibacillus consociatus</name>
    <dbReference type="NCBI Taxonomy" id="1117041"/>
    <lineage>
        <taxon>Bacteria</taxon>
        <taxon>Bacillati</taxon>
        <taxon>Bacillota</taxon>
        <taxon>Bacilli</taxon>
        <taxon>Bacillales</taxon>
        <taxon>Alicyclobacillaceae</taxon>
        <taxon>Effusibacillus</taxon>
    </lineage>
</organism>
<evidence type="ECO:0000256" key="1">
    <source>
        <dbReference type="SAM" id="MobiDB-lite"/>
    </source>
</evidence>
<dbReference type="EMBL" id="JBHSHC010000096">
    <property type="protein sequence ID" value="MFC4768092.1"/>
    <property type="molecule type" value="Genomic_DNA"/>
</dbReference>
<proteinExistence type="predicted"/>
<comment type="caution">
    <text evidence="3">The sequence shown here is derived from an EMBL/GenBank/DDBJ whole genome shotgun (WGS) entry which is preliminary data.</text>
</comment>